<keyword evidence="3" id="KW-0808">Transferase</keyword>
<dbReference type="Gene3D" id="1.25.10.10">
    <property type="entry name" value="Leucine-rich Repeat Variant"/>
    <property type="match status" value="1"/>
</dbReference>
<comment type="caution">
    <text evidence="3">The sequence shown here is derived from an EMBL/GenBank/DDBJ whole genome shotgun (WGS) entry which is preliminary data.</text>
</comment>
<evidence type="ECO:0000313" key="4">
    <source>
        <dbReference type="Proteomes" id="UP000324585"/>
    </source>
</evidence>
<gene>
    <name evidence="3" type="ORF">FVE85_6050</name>
</gene>
<protein>
    <submittedName>
        <fullName evidence="3">N-terminal kinase-like protein</fullName>
    </submittedName>
</protein>
<evidence type="ECO:0000313" key="3">
    <source>
        <dbReference type="EMBL" id="KAA8498465.1"/>
    </source>
</evidence>
<dbReference type="InterPro" id="IPR051177">
    <property type="entry name" value="CIK-Related_Protein"/>
</dbReference>
<name>A0A5J4Z572_PORPP</name>
<dbReference type="GO" id="GO:0004672">
    <property type="term" value="F:protein kinase activity"/>
    <property type="evidence" value="ECO:0007669"/>
    <property type="project" value="InterPro"/>
</dbReference>
<keyword evidence="3" id="KW-0418">Kinase</keyword>
<dbReference type="InterPro" id="IPR011009">
    <property type="entry name" value="Kinase-like_dom_sf"/>
</dbReference>
<dbReference type="PROSITE" id="PS50011">
    <property type="entry name" value="PROTEIN_KINASE_DOM"/>
    <property type="match status" value="1"/>
</dbReference>
<feature type="compositionally biased region" description="Polar residues" evidence="1">
    <location>
        <begin position="761"/>
        <end position="771"/>
    </location>
</feature>
<dbReference type="InterPro" id="IPR016024">
    <property type="entry name" value="ARM-type_fold"/>
</dbReference>
<dbReference type="SMART" id="SM00220">
    <property type="entry name" value="S_TKc"/>
    <property type="match status" value="1"/>
</dbReference>
<dbReference type="SUPFAM" id="SSF48371">
    <property type="entry name" value="ARM repeat"/>
    <property type="match status" value="1"/>
</dbReference>
<dbReference type="Gene3D" id="3.30.200.20">
    <property type="entry name" value="Phosphorylase Kinase, domain 1"/>
    <property type="match status" value="1"/>
</dbReference>
<reference evidence="4" key="1">
    <citation type="journal article" date="2019" name="Nat. Commun.">
        <title>Expansion of phycobilisome linker gene families in mesophilic red algae.</title>
        <authorList>
            <person name="Lee J."/>
            <person name="Kim D."/>
            <person name="Bhattacharya D."/>
            <person name="Yoon H.S."/>
        </authorList>
    </citation>
    <scope>NUCLEOTIDE SEQUENCE [LARGE SCALE GENOMIC DNA]</scope>
    <source>
        <strain evidence="4">CCMP 1328</strain>
    </source>
</reference>
<evidence type="ECO:0000256" key="1">
    <source>
        <dbReference type="SAM" id="MobiDB-lite"/>
    </source>
</evidence>
<dbReference type="PANTHER" id="PTHR12984:SF3">
    <property type="entry name" value="N-TERMINAL KINASE-LIKE PROTEIN"/>
    <property type="match status" value="1"/>
</dbReference>
<feature type="region of interest" description="Disordered" evidence="1">
    <location>
        <begin position="757"/>
        <end position="811"/>
    </location>
</feature>
<feature type="compositionally biased region" description="Low complexity" evidence="1">
    <location>
        <begin position="632"/>
        <end position="651"/>
    </location>
</feature>
<dbReference type="AlphaFoldDB" id="A0A5J4Z572"/>
<organism evidence="3 4">
    <name type="scientific">Porphyridium purpureum</name>
    <name type="common">Red alga</name>
    <name type="synonym">Porphyridium cruentum</name>
    <dbReference type="NCBI Taxonomy" id="35688"/>
    <lineage>
        <taxon>Eukaryota</taxon>
        <taxon>Rhodophyta</taxon>
        <taxon>Bangiophyceae</taxon>
        <taxon>Porphyridiales</taxon>
        <taxon>Porphyridiaceae</taxon>
        <taxon>Porphyridium</taxon>
    </lineage>
</organism>
<dbReference type="GO" id="GO:0005524">
    <property type="term" value="F:ATP binding"/>
    <property type="evidence" value="ECO:0007669"/>
    <property type="project" value="InterPro"/>
</dbReference>
<dbReference type="Pfam" id="PF00069">
    <property type="entry name" value="Pkinase"/>
    <property type="match status" value="1"/>
</dbReference>
<feature type="compositionally biased region" description="Gly residues" evidence="1">
    <location>
        <begin position="779"/>
        <end position="788"/>
    </location>
</feature>
<dbReference type="PANTHER" id="PTHR12984">
    <property type="entry name" value="SCY1-RELATED S/T PROTEIN KINASE-LIKE"/>
    <property type="match status" value="1"/>
</dbReference>
<dbReference type="OMA" id="NDTSWAG"/>
<proteinExistence type="predicted"/>
<dbReference type="SUPFAM" id="SSF56112">
    <property type="entry name" value="Protein kinase-like (PK-like)"/>
    <property type="match status" value="1"/>
</dbReference>
<dbReference type="InterPro" id="IPR011989">
    <property type="entry name" value="ARM-like"/>
</dbReference>
<feature type="domain" description="Protein kinase" evidence="2">
    <location>
        <begin position="2"/>
        <end position="280"/>
    </location>
</feature>
<dbReference type="InterPro" id="IPR000719">
    <property type="entry name" value="Prot_kinase_dom"/>
</dbReference>
<dbReference type="Proteomes" id="UP000324585">
    <property type="component" value="Unassembled WGS sequence"/>
</dbReference>
<dbReference type="EMBL" id="VRMN01000001">
    <property type="protein sequence ID" value="KAA8498465.1"/>
    <property type="molecule type" value="Genomic_DNA"/>
</dbReference>
<accession>A0A5J4Z572</accession>
<evidence type="ECO:0000259" key="2">
    <source>
        <dbReference type="PROSITE" id="PS50011"/>
    </source>
</evidence>
<feature type="region of interest" description="Disordered" evidence="1">
    <location>
        <begin position="624"/>
        <end position="707"/>
    </location>
</feature>
<keyword evidence="4" id="KW-1185">Reference proteome</keyword>
<sequence length="811" mass="86254">MQYFSSLFGSTTTGLGYIVEESIPQTDPLRLWELSRGVHKEKKNQEVLLWSFSAPKSKVGGSDGSRLAKNALQRLKTLRHPDVLKFVSAEESPDGSVQIATEFAIPLSTFLAGHSRQGGSKYTLTNESIQWGVLCISRALAFLHQTQSIHGRFNPDTILVTRGGDWKLAGFEATCTVAQASFALKDTIAVQRNEYKAPELVRGSFDQATISVDTWALGCVIYAVHCAPEQPFTAPEQLRNIQCVPEIFKSVYQKLLSSSPPDRLNAQAVSQLDSLTHSKYVELNLFLENLALKDTFEKEAFFNKLPNVVARLPDDFCVYKLLPILDSNLAINMAGVASLTTAIRLGESNKLSAADFGDKVVRPYVTKWYGNTALDRAIRMELVSNLSSFAPYFSDEDVNTTIFPAHCSGFADIQSPALRDMSVKAILCLADKLSDRNLNTQLMSFFAKLQLDPEAPIRTNTTVCLSKLAPKMSDATRKKVLVSAFLRALKDPFPPARNAGLCAFLECTQYLDAPDLAARVLPAVCPLIVDPVANVRNSALECVEKFLPRIQAHVKSLNARADASKDGQSNSNPATGAVASGGWALQTFSSAITGKLVGTGGSGRTAPTPATPVAAATAALEAGSIASPQRQSNSGFGSSSLTSGGHQSSTSVRADSWDTSSRGLAVAPASLSHTGTDPSAQPDEEDEEGWGDFMGGRKGGDPSADTFGTQVNAGASNGMGLGSAAKKAPIDDWDFSVAAPAVAPMTSGTTVLAEAAAATPTRPSSRQQHFSGQDDWGAVLGGPGGAVSGTGASQRSRNRAAAPKLGTVKRK</sequence>
<dbReference type="Gene3D" id="1.10.510.10">
    <property type="entry name" value="Transferase(Phosphotransferase) domain 1"/>
    <property type="match status" value="1"/>
</dbReference>
<dbReference type="OrthoDB" id="447103at2759"/>